<dbReference type="Proteomes" id="UP000279911">
    <property type="component" value="Unassembled WGS sequence"/>
</dbReference>
<evidence type="ECO:0008006" key="3">
    <source>
        <dbReference type="Google" id="ProtNLM"/>
    </source>
</evidence>
<dbReference type="RefSeq" id="WP_125481924.1">
    <property type="nucleotide sequence ID" value="NZ_RSFW01000028.1"/>
</dbReference>
<gene>
    <name evidence="1" type="ORF">EJA10_20625</name>
</gene>
<dbReference type="SUPFAM" id="SSF48371">
    <property type="entry name" value="ARM repeat"/>
    <property type="match status" value="1"/>
</dbReference>
<comment type="caution">
    <text evidence="1">The sequence shown here is derived from an EMBL/GenBank/DDBJ whole genome shotgun (WGS) entry which is preliminary data.</text>
</comment>
<dbReference type="Gene3D" id="1.25.10.10">
    <property type="entry name" value="Leucine-rich Repeat Variant"/>
    <property type="match status" value="1"/>
</dbReference>
<dbReference type="OrthoDB" id="5510862at2"/>
<dbReference type="InterPro" id="IPR011989">
    <property type="entry name" value="ARM-like"/>
</dbReference>
<evidence type="ECO:0000313" key="2">
    <source>
        <dbReference type="Proteomes" id="UP000279911"/>
    </source>
</evidence>
<reference evidence="2" key="1">
    <citation type="submission" date="2018-12" db="EMBL/GenBank/DDBJ databases">
        <title>Bacillus chawlae sp. nov., Bacillus glennii sp. nov., and Bacillus saganii sp. nov. Isolated from the Vehicle Assembly Building at Kennedy Space Center where the Viking Spacecraft were Assembled.</title>
        <authorList>
            <person name="Seuylemezian A."/>
            <person name="Vaishampayan P."/>
        </authorList>
    </citation>
    <scope>NUCLEOTIDE SEQUENCE [LARGE SCALE GENOMIC DNA]</scope>
    <source>
        <strain evidence="2">DSM 13966</strain>
    </source>
</reference>
<accession>A0A427TI63</accession>
<protein>
    <recommendedName>
        <fullName evidence="3">HEAT repeat domain-containing protein</fullName>
    </recommendedName>
</protein>
<name>A0A427TI63_9BACI</name>
<dbReference type="EMBL" id="RSFW01000028">
    <property type="protein sequence ID" value="RSD23268.1"/>
    <property type="molecule type" value="Genomic_DNA"/>
</dbReference>
<dbReference type="InterPro" id="IPR016024">
    <property type="entry name" value="ARM-type_fold"/>
</dbReference>
<sequence>MDSATQSYFGKLEADDKEAQYEAFKGIMAATDEQVDWAYEVWDQLKDWLSDKDPHRRSRAAQFLSGLAKSDPENRILIDFPELWEVTKDEKFVTARHALQSIWKVGLGGDEQRQLGIQHFTERFRNGGEEKNYTLRRHDMIVGLKNLYDELKDEQIKQTAMELIELESDVKYQKKYKAVWK</sequence>
<dbReference type="AlphaFoldDB" id="A0A427TI63"/>
<proteinExistence type="predicted"/>
<organism evidence="1 2">
    <name type="scientific">Mesobacillus subterraneus</name>
    <dbReference type="NCBI Taxonomy" id="285983"/>
    <lineage>
        <taxon>Bacteria</taxon>
        <taxon>Bacillati</taxon>
        <taxon>Bacillota</taxon>
        <taxon>Bacilli</taxon>
        <taxon>Bacillales</taxon>
        <taxon>Bacillaceae</taxon>
        <taxon>Mesobacillus</taxon>
    </lineage>
</organism>
<evidence type="ECO:0000313" key="1">
    <source>
        <dbReference type="EMBL" id="RSD23268.1"/>
    </source>
</evidence>